<proteinExistence type="inferred from homology"/>
<comment type="similarity">
    <text evidence="6">Belongs to the dolichyldiphosphatase family.</text>
</comment>
<dbReference type="Gene3D" id="1.20.144.10">
    <property type="entry name" value="Phosphatidic acid phosphatase type 2/haloperoxidase"/>
    <property type="match status" value="1"/>
</dbReference>
<protein>
    <recommendedName>
        <fullName evidence="6">Dolichyldiphosphatase</fullName>
        <ecNumber evidence="6">3.6.1.43</ecNumber>
    </recommendedName>
</protein>
<comment type="pathway">
    <text evidence="6">Protein modification; protein glycosylation.</text>
</comment>
<evidence type="ECO:0000313" key="9">
    <source>
        <dbReference type="Proteomes" id="UP001648503"/>
    </source>
</evidence>
<dbReference type="SUPFAM" id="SSF48317">
    <property type="entry name" value="Acid phosphatase/Vanadium-dependent haloperoxidase"/>
    <property type="match status" value="1"/>
</dbReference>
<evidence type="ECO:0000259" key="7">
    <source>
        <dbReference type="SMART" id="SM00014"/>
    </source>
</evidence>
<comment type="catalytic activity">
    <reaction evidence="6">
        <text>a di-trans,poly-cis-dolichyl diphosphate + H2O = a di-trans,poly-cis-dolichyl phosphate + phosphate + H(+)</text>
        <dbReference type="Rhea" id="RHEA:14385"/>
        <dbReference type="Rhea" id="RHEA-COMP:19498"/>
        <dbReference type="Rhea" id="RHEA-COMP:19506"/>
        <dbReference type="ChEBI" id="CHEBI:15377"/>
        <dbReference type="ChEBI" id="CHEBI:15378"/>
        <dbReference type="ChEBI" id="CHEBI:43474"/>
        <dbReference type="ChEBI" id="CHEBI:57497"/>
        <dbReference type="ChEBI" id="CHEBI:57683"/>
        <dbReference type="EC" id="3.6.1.43"/>
    </reaction>
</comment>
<keyword evidence="9" id="KW-1185">Reference proteome</keyword>
<feature type="domain" description="Phosphatidic acid phosphatase type 2/haloperoxidase" evidence="7">
    <location>
        <begin position="63"/>
        <end position="174"/>
    </location>
</feature>
<gene>
    <name evidence="8" type="ORF">BASA50_006411</name>
</gene>
<keyword evidence="3 6" id="KW-0378">Hydrolase</keyword>
<keyword evidence="2 6" id="KW-0812">Transmembrane</keyword>
<keyword evidence="4 6" id="KW-1133">Transmembrane helix</keyword>
<dbReference type="PANTHER" id="PTHR11247:SF1">
    <property type="entry name" value="DOLICHYLDIPHOSPHATASE 1"/>
    <property type="match status" value="1"/>
</dbReference>
<feature type="transmembrane region" description="Helical" evidence="6">
    <location>
        <begin position="128"/>
        <end position="147"/>
    </location>
</feature>
<comment type="caution">
    <text evidence="8">The sequence shown here is derived from an EMBL/GenBank/DDBJ whole genome shotgun (WGS) entry which is preliminary data.</text>
</comment>
<dbReference type="InterPro" id="IPR039667">
    <property type="entry name" value="Dolichyldiphosphatase_PAP2"/>
</dbReference>
<dbReference type="PANTHER" id="PTHR11247">
    <property type="entry name" value="PALMITOYL-PROTEIN THIOESTERASE/DOLICHYLDIPHOSPHATASE 1"/>
    <property type="match status" value="1"/>
</dbReference>
<name>A0ABQ8FA45_9FUNG</name>
<evidence type="ECO:0000256" key="4">
    <source>
        <dbReference type="ARBA" id="ARBA00022989"/>
    </source>
</evidence>
<dbReference type="InterPro" id="IPR000326">
    <property type="entry name" value="PAP2/HPO"/>
</dbReference>
<feature type="transmembrane region" description="Helical" evidence="6">
    <location>
        <begin position="159"/>
        <end position="181"/>
    </location>
</feature>
<evidence type="ECO:0000256" key="2">
    <source>
        <dbReference type="ARBA" id="ARBA00022692"/>
    </source>
</evidence>
<dbReference type="Pfam" id="PF01569">
    <property type="entry name" value="PAP2"/>
    <property type="match status" value="1"/>
</dbReference>
<reference evidence="8 9" key="1">
    <citation type="submission" date="2021-02" db="EMBL/GenBank/DDBJ databases">
        <title>Variation within the Batrachochytrium salamandrivorans European outbreak.</title>
        <authorList>
            <person name="Kelly M."/>
            <person name="Pasmans F."/>
            <person name="Shea T.P."/>
            <person name="Munoz J.F."/>
            <person name="Carranza S."/>
            <person name="Cuomo C.A."/>
            <person name="Martel A."/>
        </authorList>
    </citation>
    <scope>NUCLEOTIDE SEQUENCE [LARGE SCALE GENOMIC DNA]</scope>
    <source>
        <strain evidence="8 9">AMFP18/2</strain>
    </source>
</reference>
<dbReference type="EMBL" id="JAFCIX010000330">
    <property type="protein sequence ID" value="KAH6594736.1"/>
    <property type="molecule type" value="Genomic_DNA"/>
</dbReference>
<evidence type="ECO:0000256" key="6">
    <source>
        <dbReference type="RuleBase" id="RU367078"/>
    </source>
</evidence>
<keyword evidence="6" id="KW-0256">Endoplasmic reticulum</keyword>
<evidence type="ECO:0000256" key="3">
    <source>
        <dbReference type="ARBA" id="ARBA00022801"/>
    </source>
</evidence>
<sequence>MHASDTCTSPPSTHSIFKSVDLTHVQYDSADPLGPIIAYTTLIPIALLVSYTTQCVLSRDLASGFMFLGQLVNEAINLVLKVSIKQARPTDHLGDGYGMPSSHAQFIWFFAVYASLYTTYRLNFRYTIWKPIIVSGLITSATIVAYSRVRLQYHSIEQVAVGSALGVCVGFFWYIVVQYMLFPLADRLGIVEGWMGRLFLLRDTRKTGSLLVVQREWMGLFNHGAPAISKPKSE</sequence>
<dbReference type="SMART" id="SM00014">
    <property type="entry name" value="acidPPc"/>
    <property type="match status" value="1"/>
</dbReference>
<keyword evidence="5 6" id="KW-0472">Membrane</keyword>
<organism evidence="8 9">
    <name type="scientific">Batrachochytrium salamandrivorans</name>
    <dbReference type="NCBI Taxonomy" id="1357716"/>
    <lineage>
        <taxon>Eukaryota</taxon>
        <taxon>Fungi</taxon>
        <taxon>Fungi incertae sedis</taxon>
        <taxon>Chytridiomycota</taxon>
        <taxon>Chytridiomycota incertae sedis</taxon>
        <taxon>Chytridiomycetes</taxon>
        <taxon>Rhizophydiales</taxon>
        <taxon>Rhizophydiales incertae sedis</taxon>
        <taxon>Batrachochytrium</taxon>
    </lineage>
</organism>
<accession>A0ABQ8FA45</accession>
<comment type="function">
    <text evidence="6">Required for efficient N-glycosylation. Necessary for maintaining optimal levels of dolichol-linked oligosaccharides. Hydrolyzes dolichyl pyrophosphate at a very high rate and dolichyl monophosphate at a much lower rate. Does not act on phosphatidate.</text>
</comment>
<feature type="transmembrane region" description="Helical" evidence="6">
    <location>
        <begin position="36"/>
        <end position="57"/>
    </location>
</feature>
<evidence type="ECO:0000313" key="8">
    <source>
        <dbReference type="EMBL" id="KAH6594736.1"/>
    </source>
</evidence>
<evidence type="ECO:0000256" key="1">
    <source>
        <dbReference type="ARBA" id="ARBA00004141"/>
    </source>
</evidence>
<dbReference type="InterPro" id="IPR036938">
    <property type="entry name" value="PAP2/HPO_sf"/>
</dbReference>
<dbReference type="Proteomes" id="UP001648503">
    <property type="component" value="Unassembled WGS sequence"/>
</dbReference>
<evidence type="ECO:0000256" key="5">
    <source>
        <dbReference type="ARBA" id="ARBA00023136"/>
    </source>
</evidence>
<comment type="subcellular location">
    <subcellularLocation>
        <location evidence="6">Endoplasmic reticulum membrane</location>
        <topology evidence="6">Multi-pass membrane protein</topology>
    </subcellularLocation>
    <subcellularLocation>
        <location evidence="1">Membrane</location>
        <topology evidence="1">Multi-pass membrane protein</topology>
    </subcellularLocation>
</comment>
<dbReference type="EC" id="3.6.1.43" evidence="6"/>
<dbReference type="CDD" id="cd03382">
    <property type="entry name" value="PAP2_dolichyldiphosphatase"/>
    <property type="match status" value="1"/>
</dbReference>